<evidence type="ECO:0000259" key="1">
    <source>
        <dbReference type="Pfam" id="PF26648"/>
    </source>
</evidence>
<comment type="caution">
    <text evidence="2">The sequence shown here is derived from an EMBL/GenBank/DDBJ whole genome shotgun (WGS) entry which is preliminary data.</text>
</comment>
<evidence type="ECO:0000313" key="2">
    <source>
        <dbReference type="EMBL" id="KAJ4345296.1"/>
    </source>
</evidence>
<protein>
    <recommendedName>
        <fullName evidence="1">Probable treble clef zinc finger fungi domain-containing protein</fullName>
    </recommendedName>
</protein>
<dbReference type="OrthoDB" id="5600002at2759"/>
<keyword evidence="3" id="KW-1185">Reference proteome</keyword>
<dbReference type="InterPro" id="IPR058252">
    <property type="entry name" value="zf_Tbcl_4"/>
</dbReference>
<organism evidence="2 3">
    <name type="scientific">Didymosphaeria variabile</name>
    <dbReference type="NCBI Taxonomy" id="1932322"/>
    <lineage>
        <taxon>Eukaryota</taxon>
        <taxon>Fungi</taxon>
        <taxon>Dikarya</taxon>
        <taxon>Ascomycota</taxon>
        <taxon>Pezizomycotina</taxon>
        <taxon>Dothideomycetes</taxon>
        <taxon>Pleosporomycetidae</taxon>
        <taxon>Pleosporales</taxon>
        <taxon>Massarineae</taxon>
        <taxon>Didymosphaeriaceae</taxon>
        <taxon>Didymosphaeria</taxon>
    </lineage>
</organism>
<sequence length="507" mass="58477">MRYLQIPAGNCQAIGECGRRCDRLANANPPFHFCDWHANGTDTLPCYLLGLPAELRDMIWRHVLPETISGKLTCQSYRRGMEGKKANKFSLLFVNLQISKEVLAVAYEQVPFEVDVDEYRTIFCGNHLESPSPWQRARSVEGSIFDLAVTGRLLPVLKRVRNFRITVTLGSHQETPRGCSIYRNRQSITVEDYHVFHTRERLRKFIDLIRPGDSAPRHADSGNFKLRGLDLLLQFGEQYNWGFHEVLSMVIMAAEPFKALGNVQKPALHDIVSLPSNPARPDSDADAFKTEYQAYKLEWQKSMMQISGEAPASSLGFSQSKIDKIRKELRKVEQFISLLLKQNFTGTYGHDMWDDLGDQPFSNIARVLHLARVASEQLDVDRLAKIREVLLQRWIDYQGKQEQKSNALSESLLDMFQGNKKPKAFREQREKLTATKWEPRDIDFDWEWPELDAGRFVGNRISPEIPPDVTVTEDRQYRHFSRDGRQWAVLKTPLFVRNKPTRTKPLD</sequence>
<evidence type="ECO:0000313" key="3">
    <source>
        <dbReference type="Proteomes" id="UP001140513"/>
    </source>
</evidence>
<dbReference type="Pfam" id="PF26648">
    <property type="entry name" value="zf_Tbcl_4"/>
    <property type="match status" value="1"/>
</dbReference>
<dbReference type="EMBL" id="JAPEUX010000009">
    <property type="protein sequence ID" value="KAJ4345296.1"/>
    <property type="molecule type" value="Genomic_DNA"/>
</dbReference>
<dbReference type="AlphaFoldDB" id="A0A9W8X9T0"/>
<accession>A0A9W8X9T0</accession>
<proteinExistence type="predicted"/>
<reference evidence="2" key="1">
    <citation type="submission" date="2022-10" db="EMBL/GenBank/DDBJ databases">
        <title>Tapping the CABI collections for fungal endophytes: first genome assemblies for Collariella, Neodidymelliopsis, Ascochyta clinopodiicola, Didymella pomorum, Didymosphaeria variabile, Neocosmospora piperis and Neocucurbitaria cava.</title>
        <authorList>
            <person name="Hill R."/>
        </authorList>
    </citation>
    <scope>NUCLEOTIDE SEQUENCE</scope>
    <source>
        <strain evidence="2">IMI 356815</strain>
    </source>
</reference>
<dbReference type="RefSeq" id="XP_056065460.1">
    <property type="nucleotide sequence ID" value="XM_056220157.1"/>
</dbReference>
<name>A0A9W8X9T0_9PLEO</name>
<dbReference type="GeneID" id="80914956"/>
<feature type="domain" description="Probable treble clef zinc finger fungi" evidence="1">
    <location>
        <begin position="8"/>
        <end position="41"/>
    </location>
</feature>
<dbReference type="Proteomes" id="UP001140513">
    <property type="component" value="Unassembled WGS sequence"/>
</dbReference>
<gene>
    <name evidence="2" type="ORF">N0V89_011426</name>
</gene>